<dbReference type="PANTHER" id="PTHR39456:SF1">
    <property type="entry name" value="METAL-DEPENDENT HYDROLASE"/>
    <property type="match status" value="1"/>
</dbReference>
<protein>
    <submittedName>
        <fullName evidence="1">Metal-dependent hydrolase</fullName>
    </submittedName>
</protein>
<reference evidence="1 2" key="1">
    <citation type="submission" date="2018-05" db="EMBL/GenBank/DDBJ databases">
        <title>Genomic Encyclopedia of Type Strains, Phase IV (KMG-V): Genome sequencing to study the core and pangenomes of soil and plant-associated prokaryotes.</title>
        <authorList>
            <person name="Whitman W."/>
        </authorList>
    </citation>
    <scope>NUCLEOTIDE SEQUENCE [LARGE SCALE GENOMIC DNA]</scope>
    <source>
        <strain evidence="1 2">SCZa-39</strain>
    </source>
</reference>
<keyword evidence="2" id="KW-1185">Reference proteome</keyword>
<gene>
    <name evidence="1" type="ORF">C7402_110246</name>
</gene>
<evidence type="ECO:0000313" key="2">
    <source>
        <dbReference type="Proteomes" id="UP000245712"/>
    </source>
</evidence>
<dbReference type="Pfam" id="PF10118">
    <property type="entry name" value="Metal_hydrol"/>
    <property type="match status" value="1"/>
</dbReference>
<name>A0ABX5KJN5_9BURK</name>
<organism evidence="1 2">
    <name type="scientific">Paraburkholderia unamae</name>
    <dbReference type="NCBI Taxonomy" id="219649"/>
    <lineage>
        <taxon>Bacteria</taxon>
        <taxon>Pseudomonadati</taxon>
        <taxon>Pseudomonadota</taxon>
        <taxon>Betaproteobacteria</taxon>
        <taxon>Burkholderiales</taxon>
        <taxon>Burkholderiaceae</taxon>
        <taxon>Paraburkholderia</taxon>
    </lineage>
</organism>
<dbReference type="GO" id="GO:0016787">
    <property type="term" value="F:hydrolase activity"/>
    <property type="evidence" value="ECO:0007669"/>
    <property type="project" value="UniProtKB-KW"/>
</dbReference>
<evidence type="ECO:0000313" key="1">
    <source>
        <dbReference type="EMBL" id="PVX81841.1"/>
    </source>
</evidence>
<dbReference type="PANTHER" id="PTHR39456">
    <property type="entry name" value="METAL-DEPENDENT HYDROLASE"/>
    <property type="match status" value="1"/>
</dbReference>
<dbReference type="EMBL" id="QEOB01000010">
    <property type="protein sequence ID" value="PVX81841.1"/>
    <property type="molecule type" value="Genomic_DNA"/>
</dbReference>
<dbReference type="InterPro" id="IPR016516">
    <property type="entry name" value="UCP07580"/>
</dbReference>
<sequence>MASLRKSTESVLPTDHPMDGITIRPLDFRLALKTSDDCIWNRRRPECAVFLNALGVHVPHFERYLVFALRKARSSTQDARLRKNMGGIIGQEAHHAHNYTQFSAALFQRYAALSGVDERAMRYFERHAQCDSDRRLLGFTAGYETFTFLAGLLLLDEFEDWFGSADPEVAAFWIWHQVEEVEHGCVAFDTYKHFYGDNELYRKWMIVVAMFVLARETVVAYRVMMVAEGWCNRPWFAIARARFCVSMLLRFARNALPAFRRSYHPRNHPLVTSRQNPVQQGWRRFSASGGNVLSFDRDKINEVIGWARRRSSDAQ</sequence>
<keyword evidence="1" id="KW-0378">Hydrolase</keyword>
<proteinExistence type="predicted"/>
<accession>A0ABX5KJN5</accession>
<comment type="caution">
    <text evidence="1">The sequence shown here is derived from an EMBL/GenBank/DDBJ whole genome shotgun (WGS) entry which is preliminary data.</text>
</comment>
<dbReference type="Proteomes" id="UP000245712">
    <property type="component" value="Unassembled WGS sequence"/>
</dbReference>